<evidence type="ECO:0000313" key="1">
    <source>
        <dbReference type="EMBL" id="BBA36998.1"/>
    </source>
</evidence>
<proteinExistence type="predicted"/>
<organism evidence="1 2">
    <name type="scientific">Methylocaldum marinum</name>
    <dbReference type="NCBI Taxonomy" id="1432792"/>
    <lineage>
        <taxon>Bacteria</taxon>
        <taxon>Pseudomonadati</taxon>
        <taxon>Pseudomonadota</taxon>
        <taxon>Gammaproteobacteria</taxon>
        <taxon>Methylococcales</taxon>
        <taxon>Methylococcaceae</taxon>
        <taxon>Methylocaldum</taxon>
    </lineage>
</organism>
<dbReference type="OrthoDB" id="5736533at2"/>
<keyword evidence="2" id="KW-1185">Reference proteome</keyword>
<dbReference type="AlphaFoldDB" id="A0A250KZ91"/>
<dbReference type="EMBL" id="AP017928">
    <property type="protein sequence ID" value="BBA36998.1"/>
    <property type="molecule type" value="Genomic_DNA"/>
</dbReference>
<dbReference type="KEGG" id="mmai:sS8_5075"/>
<protein>
    <submittedName>
        <fullName evidence="1">Uncharacterized protein</fullName>
    </submittedName>
</protein>
<reference evidence="1 2" key="1">
    <citation type="submission" date="2016-12" db="EMBL/GenBank/DDBJ databases">
        <title>Genome sequencing of Methylocaldum marinum.</title>
        <authorList>
            <person name="Takeuchi M."/>
            <person name="Kamagata Y."/>
            <person name="Hiraoka S."/>
            <person name="Oshima K."/>
            <person name="Hattori M."/>
            <person name="Iwasaki W."/>
        </authorList>
    </citation>
    <scope>NUCLEOTIDE SEQUENCE [LARGE SCALE GENOMIC DNA]</scope>
    <source>
        <strain evidence="1 2">S8</strain>
    </source>
</reference>
<gene>
    <name evidence="1" type="ORF">sS8_5075</name>
</gene>
<name>A0A250KZ91_9GAMM</name>
<accession>A0A250KZ91</accession>
<dbReference type="RefSeq" id="WP_119632069.1">
    <property type="nucleotide sequence ID" value="NZ_AP017928.1"/>
</dbReference>
<dbReference type="Proteomes" id="UP000266313">
    <property type="component" value="Chromosome"/>
</dbReference>
<evidence type="ECO:0000313" key="2">
    <source>
        <dbReference type="Proteomes" id="UP000266313"/>
    </source>
</evidence>
<sequence length="191" mass="22029">MYQYSSTSKQISIHTLTKALNRLGDLLQKENKRLELTCCWGIISLMYFHSRAMTQDVDAIFPANPANKQLLIKLIKQVGEEMGLAADEKSLWFNDSVSFFGLETTSNVIIFQHPFLVLKAASWEELLAHKVHASRHDKDIQDAVRLLKEIKGKEKEQIYKAVKKYAPFTPHVPEPLLRKRFEGVWNIAFKK</sequence>